<accession>A0ABS1BRN8</accession>
<evidence type="ECO:0000313" key="1">
    <source>
        <dbReference type="EMBL" id="MBK0395928.1"/>
    </source>
</evidence>
<sequence length="190" mass="21481">MTIITLKDRDETANTLISLQTWRRNAKECNQSALYDALSEAIATIKALDKALKDTGKTCFETFTRSAADVAFSDYIRARAQYQCEHCGTSYDAQSTGLQCSHHFSRRHWAIRFHPDNAAALCHHCHNFWYSKDVPEAARWLESKMGCAAITALIELKNQPQTKPTASELDAIAAYWRKETEKLLAKHEAA</sequence>
<reference evidence="1 2" key="1">
    <citation type="journal article" date="2021" name="Pathogens">
        <title>Isolation and Characterization of Kingella bonacorsii sp. nov., A Novel Kingella Species Detected in a Stable Periodontitis Subject.</title>
        <authorList>
            <person name="Antezack A."/>
            <person name="Boxberger M."/>
            <person name="Rolland C."/>
            <person name="Monnet-Corti V."/>
            <person name="La Scola B."/>
        </authorList>
    </citation>
    <scope>NUCLEOTIDE SEQUENCE [LARGE SCALE GENOMIC DNA]</scope>
    <source>
        <strain evidence="1 2">Marseille-Q4569</strain>
    </source>
</reference>
<comment type="caution">
    <text evidence="1">The sequence shown here is derived from an EMBL/GenBank/DDBJ whole genome shotgun (WGS) entry which is preliminary data.</text>
</comment>
<gene>
    <name evidence="1" type="ORF">JDW22_04855</name>
</gene>
<keyword evidence="1" id="KW-0255">Endonuclease</keyword>
<keyword evidence="1" id="KW-0378">Hydrolase</keyword>
<name>A0ABS1BRN8_9NEIS</name>
<evidence type="ECO:0000313" key="2">
    <source>
        <dbReference type="Proteomes" id="UP000614058"/>
    </source>
</evidence>
<dbReference type="Proteomes" id="UP000614058">
    <property type="component" value="Unassembled WGS sequence"/>
</dbReference>
<keyword evidence="1" id="KW-0540">Nuclease</keyword>
<dbReference type="GO" id="GO:0004519">
    <property type="term" value="F:endonuclease activity"/>
    <property type="evidence" value="ECO:0007669"/>
    <property type="project" value="UniProtKB-KW"/>
</dbReference>
<keyword evidence="2" id="KW-1185">Reference proteome</keyword>
<protein>
    <submittedName>
        <fullName evidence="1">HNH endonuclease</fullName>
    </submittedName>
</protein>
<dbReference type="RefSeq" id="WP_200522044.1">
    <property type="nucleotide sequence ID" value="NZ_JAEHNZ010000002.1"/>
</dbReference>
<proteinExistence type="predicted"/>
<dbReference type="EMBL" id="JAEHNZ010000002">
    <property type="protein sequence ID" value="MBK0395928.1"/>
    <property type="molecule type" value="Genomic_DNA"/>
</dbReference>
<organism evidence="1 2">
    <name type="scientific">Kingella bonacorsii</name>
    <dbReference type="NCBI Taxonomy" id="2796361"/>
    <lineage>
        <taxon>Bacteria</taxon>
        <taxon>Pseudomonadati</taxon>
        <taxon>Pseudomonadota</taxon>
        <taxon>Betaproteobacteria</taxon>
        <taxon>Neisseriales</taxon>
        <taxon>Neisseriaceae</taxon>
        <taxon>Kingella</taxon>
    </lineage>
</organism>